<protein>
    <recommendedName>
        <fullName evidence="9">ALBINO3-like protein 3, mitochondrial</fullName>
    </recommendedName>
</protein>
<dbReference type="PANTHER" id="PTHR12428:SF65">
    <property type="entry name" value="CYTOCHROME C OXIDASE ASSEMBLY PROTEIN COX18, MITOCHONDRIAL"/>
    <property type="match status" value="1"/>
</dbReference>
<name>A0AAV6XCT5_9LAMI</name>
<feature type="transmembrane region" description="Helical" evidence="6">
    <location>
        <begin position="108"/>
        <end position="131"/>
    </location>
</feature>
<comment type="subcellular location">
    <subcellularLocation>
        <location evidence="1">Membrane</location>
        <topology evidence="1">Multi-pass membrane protein</topology>
    </subcellularLocation>
</comment>
<evidence type="ECO:0000256" key="3">
    <source>
        <dbReference type="ARBA" id="ARBA00022692"/>
    </source>
</evidence>
<evidence type="ECO:0000256" key="6">
    <source>
        <dbReference type="SAM" id="Phobius"/>
    </source>
</evidence>
<sequence length="530" mass="59552">MRLLTSKLLRRSPQSPPPPLHHFFSHYYSSYSHSPSHSLFSFLPHNHRRRQYNCKARCSELHSLSPQYCFNVNRRYSTQHDFSESGELLLPVSTLISLLDSYHHITGFPWWVIISSSTVALRLAIFPLIVVQLRKMKRIGELLPTLPPPLPPPLSGRSFRDQFALFWKEKKAAGCPSIFWFFSSFVVQGGALWFQNLTEYPHGALGPIFPLLIAGLHFTNVQMSFQKTSLQQLPGTLGLLAKLYRIYLQLLTLPILFATFNVPQWAGEDGDGEMEGDGKELGSLVYWLTNSSLSLLQLLCFSHPGILEYFGLPKKGASVVAPTNKESHSGVADIIILTKQGEIPAQSLSPVEMVSYSIKILTDGRTDAAIRLLRLAIEKDPGYVRALLIMGQTLLQNKQLAEATECLESAIAKLLVAGYPTEVEEVDLLILSSQWAGIANAQQGKMEESLRHLERIAQLEEPGDSKSKAHYYDGLFIFSSALLNVNRKAEALKYLQKAAAYDPRYNVHFEHLETHLKDFAGDLASSRRDF</sequence>
<comment type="similarity">
    <text evidence="2">Belongs to the OXA1/ALB3/YidC (TC 2.A.9.2) family.</text>
</comment>
<accession>A0AAV6XCT5</accession>
<dbReference type="GO" id="GO:0005743">
    <property type="term" value="C:mitochondrial inner membrane"/>
    <property type="evidence" value="ECO:0007669"/>
    <property type="project" value="TreeGrafter"/>
</dbReference>
<dbReference type="GO" id="GO:0032979">
    <property type="term" value="P:protein insertion into mitochondrial inner membrane from matrix"/>
    <property type="evidence" value="ECO:0007669"/>
    <property type="project" value="TreeGrafter"/>
</dbReference>
<evidence type="ECO:0000313" key="8">
    <source>
        <dbReference type="Proteomes" id="UP000826271"/>
    </source>
</evidence>
<dbReference type="PANTHER" id="PTHR12428">
    <property type="entry name" value="OXA1"/>
    <property type="match status" value="1"/>
</dbReference>
<dbReference type="GO" id="GO:0032977">
    <property type="term" value="F:membrane insertase activity"/>
    <property type="evidence" value="ECO:0007669"/>
    <property type="project" value="InterPro"/>
</dbReference>
<keyword evidence="5 6" id="KW-0472">Membrane</keyword>
<dbReference type="EMBL" id="WHWC01000007">
    <property type="protein sequence ID" value="KAG8380259.1"/>
    <property type="molecule type" value="Genomic_DNA"/>
</dbReference>
<dbReference type="InterPro" id="IPR001708">
    <property type="entry name" value="YidC/ALB3/OXA1/COX18"/>
</dbReference>
<evidence type="ECO:0000256" key="2">
    <source>
        <dbReference type="ARBA" id="ARBA00010583"/>
    </source>
</evidence>
<comment type="caution">
    <text evidence="7">The sequence shown here is derived from an EMBL/GenBank/DDBJ whole genome shotgun (WGS) entry which is preliminary data.</text>
</comment>
<evidence type="ECO:0000256" key="4">
    <source>
        <dbReference type="ARBA" id="ARBA00022989"/>
    </source>
</evidence>
<dbReference type="Pfam" id="PF14559">
    <property type="entry name" value="TPR_19"/>
    <property type="match status" value="1"/>
</dbReference>
<evidence type="ECO:0000256" key="1">
    <source>
        <dbReference type="ARBA" id="ARBA00004141"/>
    </source>
</evidence>
<dbReference type="SUPFAM" id="SSF48452">
    <property type="entry name" value="TPR-like"/>
    <property type="match status" value="1"/>
</dbReference>
<dbReference type="Proteomes" id="UP000826271">
    <property type="component" value="Unassembled WGS sequence"/>
</dbReference>
<feature type="transmembrane region" description="Helical" evidence="6">
    <location>
        <begin position="207"/>
        <end position="225"/>
    </location>
</feature>
<keyword evidence="4 6" id="KW-1133">Transmembrane helix</keyword>
<evidence type="ECO:0008006" key="9">
    <source>
        <dbReference type="Google" id="ProtNLM"/>
    </source>
</evidence>
<proteinExistence type="inferred from homology"/>
<dbReference type="Gene3D" id="1.25.40.10">
    <property type="entry name" value="Tetratricopeptide repeat domain"/>
    <property type="match status" value="1"/>
</dbReference>
<gene>
    <name evidence="7" type="ORF">BUALT_Bualt07G0174600</name>
</gene>
<organism evidence="7 8">
    <name type="scientific">Buddleja alternifolia</name>
    <dbReference type="NCBI Taxonomy" id="168488"/>
    <lineage>
        <taxon>Eukaryota</taxon>
        <taxon>Viridiplantae</taxon>
        <taxon>Streptophyta</taxon>
        <taxon>Embryophyta</taxon>
        <taxon>Tracheophyta</taxon>
        <taxon>Spermatophyta</taxon>
        <taxon>Magnoliopsida</taxon>
        <taxon>eudicotyledons</taxon>
        <taxon>Gunneridae</taxon>
        <taxon>Pentapetalae</taxon>
        <taxon>asterids</taxon>
        <taxon>lamiids</taxon>
        <taxon>Lamiales</taxon>
        <taxon>Scrophulariaceae</taxon>
        <taxon>Buddlejeae</taxon>
        <taxon>Buddleja</taxon>
    </lineage>
</organism>
<feature type="transmembrane region" description="Helical" evidence="6">
    <location>
        <begin position="178"/>
        <end position="195"/>
    </location>
</feature>
<reference evidence="7" key="1">
    <citation type="submission" date="2019-10" db="EMBL/GenBank/DDBJ databases">
        <authorList>
            <person name="Zhang R."/>
            <person name="Pan Y."/>
            <person name="Wang J."/>
            <person name="Ma R."/>
            <person name="Yu S."/>
        </authorList>
    </citation>
    <scope>NUCLEOTIDE SEQUENCE</scope>
    <source>
        <strain evidence="7">LA-IB0</strain>
        <tissue evidence="7">Leaf</tissue>
    </source>
</reference>
<keyword evidence="3 6" id="KW-0812">Transmembrane</keyword>
<keyword evidence="8" id="KW-1185">Reference proteome</keyword>
<dbReference type="AlphaFoldDB" id="A0AAV6XCT5"/>
<dbReference type="InterPro" id="IPR011990">
    <property type="entry name" value="TPR-like_helical_dom_sf"/>
</dbReference>
<evidence type="ECO:0000256" key="5">
    <source>
        <dbReference type="ARBA" id="ARBA00023136"/>
    </source>
</evidence>
<evidence type="ECO:0000313" key="7">
    <source>
        <dbReference type="EMBL" id="KAG8380259.1"/>
    </source>
</evidence>